<dbReference type="GO" id="GO:0005634">
    <property type="term" value="C:nucleus"/>
    <property type="evidence" value="ECO:0007669"/>
    <property type="project" value="TreeGrafter"/>
</dbReference>
<evidence type="ECO:0000313" key="8">
    <source>
        <dbReference type="Proteomes" id="UP000663853"/>
    </source>
</evidence>
<proteinExistence type="inferred from homology"/>
<evidence type="ECO:0000259" key="6">
    <source>
        <dbReference type="Pfam" id="PF13476"/>
    </source>
</evidence>
<sequence length="1399" mass="158919">MSDTDSYSDWTDANDSVGFSNGWAAIDTPEVEVPAEPLLSHPQPDPELIKTYYTTYAGLSNGSSSQQALPPELVLYICRLAGFESWWMKRAPEGGESVSAWDSRVQSCTWFQTKPFTKQMLNRTKSAQLVTMSRHQGWVGDRNAGSWSWFELQVARPTEWDTGFAEAKRRSNGDEISWRCLAHPVDRETAQLQKDFAEHQGDVLDSDHEIWDQMEEGDVLQVVMKARFGAWYNKASDGILKLTATMAPRRGRVTSPEEDDAGEMPSSGQVENDAPMDDVEEEGPQAEEEDGEGSEDEGAPTRKRTRLSAEGATADVEPKPEPGIQFKPRVTLPRDPSDGFIPGAIVGIRLHNFLTYDDVDFRCGPYLNMLIGANGTGKSSIAGAIAIGLGGTPNVLGRQSEIQGFVKNGKKDGFVEIELKGPAGEPNLIIKRTLTSLNKSSKFFLNGEHTGLREIRIKLAELNVQVTNLCAFLPQDKVSEFANMNPQKLLLETQRAAGDPNLTQWHESLIENSKELKTAREILDSDKRELQHLESQNAAQEGQVERYKQRRKLEREVELLSLLLPFAQYAESKLQYDELKKKREAAKRMLEEANAKIEPIQRKKEEFAAHIRTADSARRKASDKPISISDKIKKKHDEQAEAEKESETVMAQREEIKNKAKARKDRIRALKKEIEKLERTVANEPEVGDPTELNEKRSKLQHEHRLKTEEYRVLQDEQHRIAGEISIRKERVTEAQRGLQSLNDIASQRMHKLRQADPDVADVAVWLSKNQNMFKEEIIMPPWLSVFVKDTKYQAQVESLFSLPNLKTFVCQNEEDYRKMNKIVNDEAVIGRRVRMNIWWRPPSNTQPPVPRENLASLGFNCYAIECVQAPEGMRNYLERELGLSRIAISLREDANIVAMTAAVTEQGAGAFLTGQTSHQVSRSHYGRRLAQTTTRRIANARLFTGSQVDTERQKELEQIIVNARAEMDAEEAKMAKTNEKDQPLRNEVNELMNKINEIKEKINKINAAKKQHEFHKVKLNNRRKELKEEESKPEPKDEEEKLKKKLLKSAIKRAAVMHETVALFEKLHEAQMEATRSALRHQQAVANATAVEKLLSAYEQEVHRVKKDYEKVDEEFQRAKATSKKLLETTKAKIEQVSDELRTEFQTNYQDKGNTPAVHQVEEELATKQAELELNHPMNPEVIRQYEARAVQIANLREKVEVQEKKTNKLNARVEKTKAKWRPALEELVSQISRKFSAAFDRIRRAGEIHVRDAGDDYANWAIDILVKFRETEKLQILDAHRQSGGERSLSTIMYLLSLTEYARVPFSLVDEINQGMDASAERDVHNQLVEVTCNTDCGQYFLITPKLLTGLHYHEKMKVLCVNNGDWMLHPDPPVPGAGNLMKLVENYANRAVTASA</sequence>
<dbReference type="GO" id="GO:0003697">
    <property type="term" value="F:single-stranded DNA binding"/>
    <property type="evidence" value="ECO:0007669"/>
    <property type="project" value="TreeGrafter"/>
</dbReference>
<feature type="region of interest" description="Disordered" evidence="5">
    <location>
        <begin position="249"/>
        <end position="331"/>
    </location>
</feature>
<evidence type="ECO:0000313" key="7">
    <source>
        <dbReference type="EMBL" id="CAE6533765.1"/>
    </source>
</evidence>
<feature type="coiled-coil region" evidence="4">
    <location>
        <begin position="1184"/>
        <end position="1221"/>
    </location>
</feature>
<organism evidence="7 8">
    <name type="scientific">Rhizoctonia solani</name>
    <dbReference type="NCBI Taxonomy" id="456999"/>
    <lineage>
        <taxon>Eukaryota</taxon>
        <taxon>Fungi</taxon>
        <taxon>Dikarya</taxon>
        <taxon>Basidiomycota</taxon>
        <taxon>Agaricomycotina</taxon>
        <taxon>Agaricomycetes</taxon>
        <taxon>Cantharellales</taxon>
        <taxon>Ceratobasidiaceae</taxon>
        <taxon>Rhizoctonia</taxon>
    </lineage>
</organism>
<dbReference type="InterPro" id="IPR027417">
    <property type="entry name" value="P-loop_NTPase"/>
</dbReference>
<feature type="compositionally biased region" description="Basic and acidic residues" evidence="5">
    <location>
        <begin position="693"/>
        <end position="704"/>
    </location>
</feature>
<dbReference type="Gene3D" id="3.40.50.300">
    <property type="entry name" value="P-loop containing nucleotide triphosphate hydrolases"/>
    <property type="match status" value="2"/>
</dbReference>
<comment type="similarity">
    <text evidence="1">Belongs to the SMC family. SMC5 subfamily.</text>
</comment>
<protein>
    <recommendedName>
        <fullName evidence="2">Structural maintenance of chromosomes protein 5</fullName>
    </recommendedName>
</protein>
<feature type="domain" description="Rad50/SbcC-type AAA" evidence="6">
    <location>
        <begin position="348"/>
        <end position="560"/>
    </location>
</feature>
<evidence type="ECO:0000256" key="3">
    <source>
        <dbReference type="ARBA" id="ARBA00023054"/>
    </source>
</evidence>
<dbReference type="GO" id="GO:0030915">
    <property type="term" value="C:Smc5-Smc6 complex"/>
    <property type="evidence" value="ECO:0007669"/>
    <property type="project" value="TreeGrafter"/>
</dbReference>
<name>A0A8H3DLX3_9AGAM</name>
<feature type="region of interest" description="Disordered" evidence="5">
    <location>
        <begin position="1010"/>
        <end position="1042"/>
    </location>
</feature>
<feature type="coiled-coil region" evidence="4">
    <location>
        <begin position="516"/>
        <end position="603"/>
    </location>
</feature>
<dbReference type="PANTHER" id="PTHR45916:SF1">
    <property type="entry name" value="STRUCTURAL MAINTENANCE OF CHROMOSOMES PROTEIN 5"/>
    <property type="match status" value="1"/>
</dbReference>
<evidence type="ECO:0000256" key="5">
    <source>
        <dbReference type="SAM" id="MobiDB-lite"/>
    </source>
</evidence>
<dbReference type="SUPFAM" id="SSF52540">
    <property type="entry name" value="P-loop containing nucleoside triphosphate hydrolases"/>
    <property type="match status" value="1"/>
</dbReference>
<dbReference type="EMBL" id="CAJMXA010004076">
    <property type="protein sequence ID" value="CAE6533765.1"/>
    <property type="molecule type" value="Genomic_DNA"/>
</dbReference>
<comment type="caution">
    <text evidence="7">The sequence shown here is derived from an EMBL/GenBank/DDBJ whole genome shotgun (WGS) entry which is preliminary data.</text>
</comment>
<feature type="compositionally biased region" description="Acidic residues" evidence="5">
    <location>
        <begin position="274"/>
        <end position="298"/>
    </location>
</feature>
<dbReference type="GO" id="GO:0016887">
    <property type="term" value="F:ATP hydrolysis activity"/>
    <property type="evidence" value="ECO:0007669"/>
    <property type="project" value="InterPro"/>
</dbReference>
<feature type="region of interest" description="Disordered" evidence="5">
    <location>
        <begin position="613"/>
        <end position="650"/>
    </location>
</feature>
<gene>
    <name evidence="7" type="ORF">RDB_LOCUS173501</name>
</gene>
<evidence type="ECO:0000256" key="1">
    <source>
        <dbReference type="ARBA" id="ARBA00010171"/>
    </source>
</evidence>
<dbReference type="Proteomes" id="UP000663853">
    <property type="component" value="Unassembled WGS sequence"/>
</dbReference>
<evidence type="ECO:0000256" key="4">
    <source>
        <dbReference type="SAM" id="Coils"/>
    </source>
</evidence>
<accession>A0A8H3DLX3</accession>
<evidence type="ECO:0000256" key="2">
    <source>
        <dbReference type="ARBA" id="ARBA00018687"/>
    </source>
</evidence>
<dbReference type="InterPro" id="IPR038729">
    <property type="entry name" value="Rad50/SbcC_AAA"/>
</dbReference>
<feature type="compositionally biased region" description="Basic and acidic residues" evidence="5">
    <location>
        <begin position="1011"/>
        <end position="1042"/>
    </location>
</feature>
<feature type="compositionally biased region" description="Basic and acidic residues" evidence="5">
    <location>
        <begin position="635"/>
        <end position="650"/>
    </location>
</feature>
<reference evidence="7" key="1">
    <citation type="submission" date="2021-01" db="EMBL/GenBank/DDBJ databases">
        <authorList>
            <person name="Kaushik A."/>
        </authorList>
    </citation>
    <scope>NUCLEOTIDE SEQUENCE</scope>
    <source>
        <strain evidence="7">AG6-10EEA</strain>
    </source>
</reference>
<dbReference type="Pfam" id="PF13476">
    <property type="entry name" value="AAA_23"/>
    <property type="match status" value="1"/>
</dbReference>
<dbReference type="PANTHER" id="PTHR45916">
    <property type="entry name" value="STRUCTURAL MAINTENANCE OF CHROMOSOMES PROTEIN 5"/>
    <property type="match status" value="1"/>
</dbReference>
<dbReference type="GO" id="GO:0000724">
    <property type="term" value="P:double-strand break repair via homologous recombination"/>
    <property type="evidence" value="ECO:0007669"/>
    <property type="project" value="TreeGrafter"/>
</dbReference>
<feature type="compositionally biased region" description="Basic and acidic residues" evidence="5">
    <location>
        <begin position="613"/>
        <end position="623"/>
    </location>
</feature>
<feature type="region of interest" description="Disordered" evidence="5">
    <location>
        <begin position="685"/>
        <end position="704"/>
    </location>
</feature>
<feature type="coiled-coil region" evidence="4">
    <location>
        <begin position="1089"/>
        <end position="1145"/>
    </location>
</feature>
<keyword evidence="3 4" id="KW-0175">Coiled coil</keyword>